<evidence type="ECO:0000256" key="1">
    <source>
        <dbReference type="ARBA" id="ARBA00004167"/>
    </source>
</evidence>
<protein>
    <recommendedName>
        <fullName evidence="8">Glycosyltransferase family 92 protein</fullName>
        <ecNumber evidence="8">2.4.1.-</ecNumber>
    </recommendedName>
</protein>
<dbReference type="PANTHER" id="PTHR21645">
    <property type="entry name" value="GLYCOSYLTRANSFERASE FAMILY 92 PROTEIN"/>
    <property type="match status" value="1"/>
</dbReference>
<evidence type="ECO:0000256" key="3">
    <source>
        <dbReference type="ARBA" id="ARBA00022676"/>
    </source>
</evidence>
<comment type="similarity">
    <text evidence="2 8">Belongs to the glycosyltransferase 92 family.</text>
</comment>
<evidence type="ECO:0000256" key="6">
    <source>
        <dbReference type="ARBA" id="ARBA00022989"/>
    </source>
</evidence>
<dbReference type="Proteomes" id="UP000827892">
    <property type="component" value="Chromosome V"/>
</dbReference>
<dbReference type="EC" id="2.4.1.-" evidence="8"/>
<evidence type="ECO:0000256" key="5">
    <source>
        <dbReference type="ARBA" id="ARBA00022692"/>
    </source>
</evidence>
<dbReference type="GO" id="GO:0016757">
    <property type="term" value="F:glycosyltransferase activity"/>
    <property type="evidence" value="ECO:0007669"/>
    <property type="project" value="UniProtKB-UniRule"/>
</dbReference>
<keyword evidence="5" id="KW-0812">Transmembrane</keyword>
<keyword evidence="7" id="KW-0472">Membrane</keyword>
<sequence>MIIFSLGNNALALVMSINLGKSDGIDVQAGKQINDLKIAIYGNNVTSSVVHDAYQMRVTPHDFCEMITVFASVGLMPKLKLARLVSDDGSTEVPFSIPSYGKHDVVTCFSPIYVYEQWQNFLLAVHIYKKFGAFMHIYLISCITSIFKLMQRYEAAGYMRIQPWNRVNFPYVPSQVVDPFVGIEFQNQAAAHTDCLLRYKKPTISRVIADTRYVNYTWIYPNSYSIGSDYYKVTENTITHLDDVKWRSYHKYQQQAMYLNSNDPLISAEDVIKIEKDFLTMIDQHGVRGLLPELPERYHFTNNLSKCLNDNYYHLLKHGNVGKIRCPGPQVCEFPKLPNVMCVHVNATHVEMVKTSPITFYFSTDPYFTSDIGCRPQ</sequence>
<organism evidence="9 10">
    <name type="scientific">Caenorhabditis briggsae</name>
    <dbReference type="NCBI Taxonomy" id="6238"/>
    <lineage>
        <taxon>Eukaryota</taxon>
        <taxon>Metazoa</taxon>
        <taxon>Ecdysozoa</taxon>
        <taxon>Nematoda</taxon>
        <taxon>Chromadorea</taxon>
        <taxon>Rhabditida</taxon>
        <taxon>Rhabditina</taxon>
        <taxon>Rhabditomorpha</taxon>
        <taxon>Rhabditoidea</taxon>
        <taxon>Rhabditidae</taxon>
        <taxon>Peloderinae</taxon>
        <taxon>Caenorhabditis</taxon>
    </lineage>
</organism>
<gene>
    <name evidence="9" type="ORF">L3Y34_007113</name>
</gene>
<evidence type="ECO:0000313" key="10">
    <source>
        <dbReference type="Proteomes" id="UP000827892"/>
    </source>
</evidence>
<proteinExistence type="inferred from homology"/>
<dbReference type="AlphaFoldDB" id="A0AAE9A5X6"/>
<keyword evidence="4 8" id="KW-0808">Transferase</keyword>
<evidence type="ECO:0000313" key="9">
    <source>
        <dbReference type="EMBL" id="ULT87713.1"/>
    </source>
</evidence>
<dbReference type="Pfam" id="PF01697">
    <property type="entry name" value="Glyco_transf_92"/>
    <property type="match status" value="1"/>
</dbReference>
<dbReference type="InterPro" id="IPR008166">
    <property type="entry name" value="Glyco_transf_92"/>
</dbReference>
<comment type="subcellular location">
    <subcellularLocation>
        <location evidence="1">Membrane</location>
        <topology evidence="1">Single-pass membrane protein</topology>
    </subcellularLocation>
</comment>
<keyword evidence="6" id="KW-1133">Transmembrane helix</keyword>
<evidence type="ECO:0000256" key="2">
    <source>
        <dbReference type="ARBA" id="ARBA00007647"/>
    </source>
</evidence>
<dbReference type="PANTHER" id="PTHR21645:SF7">
    <property type="entry name" value="GLYCOSYLTRANSFERASE FAMILY 92 PROTEIN"/>
    <property type="match status" value="1"/>
</dbReference>
<accession>A0AAE9A5X6</accession>
<name>A0AAE9A5X6_CAEBR</name>
<dbReference type="GO" id="GO:0016020">
    <property type="term" value="C:membrane"/>
    <property type="evidence" value="ECO:0007669"/>
    <property type="project" value="UniProtKB-SubCell"/>
</dbReference>
<evidence type="ECO:0000256" key="7">
    <source>
        <dbReference type="ARBA" id="ARBA00023136"/>
    </source>
</evidence>
<evidence type="ECO:0000256" key="4">
    <source>
        <dbReference type="ARBA" id="ARBA00022679"/>
    </source>
</evidence>
<evidence type="ECO:0000256" key="8">
    <source>
        <dbReference type="RuleBase" id="RU366017"/>
    </source>
</evidence>
<reference evidence="9 10" key="1">
    <citation type="submission" date="2022-02" db="EMBL/GenBank/DDBJ databases">
        <title>Chromosome-level reference genomes for two strains of Caenorhabditis briggsae: an improved platform for comparative genomics.</title>
        <authorList>
            <person name="Stevens L."/>
            <person name="Andersen E.C."/>
        </authorList>
    </citation>
    <scope>NUCLEOTIDE SEQUENCE [LARGE SCALE GENOMIC DNA]</scope>
    <source>
        <strain evidence="9">QX1410_ONT</strain>
        <tissue evidence="9">Whole-organism</tissue>
    </source>
</reference>
<keyword evidence="3 8" id="KW-0328">Glycosyltransferase</keyword>
<dbReference type="InterPro" id="IPR052012">
    <property type="entry name" value="GTase_92"/>
</dbReference>
<dbReference type="EMBL" id="CP090895">
    <property type="protein sequence ID" value="ULT87713.1"/>
    <property type="molecule type" value="Genomic_DNA"/>
</dbReference>